<keyword evidence="1" id="KW-0812">Transmembrane</keyword>
<feature type="transmembrane region" description="Helical" evidence="1">
    <location>
        <begin position="95"/>
        <end position="117"/>
    </location>
</feature>
<sequence length="246" mass="25876">MANRFVTALADQPRRLTMATVVGMAAIGWIWLIAVVIDEGLSEALMPAMESNVSVSGLALGFAMWVAMVFAMMLPTAAPTFRAYADTIGRGTTTLIAGYTVVWLGASLLAMAIQTWLVHLGALAPHMAPAGMALSASILIAAGIYQFTPLKWACLLRCRNPRGAYVEDGAWSAFRIGLEEGLACLGCCWAMMAVMFAAGLMNLAAMALLGALMGLEKLVSGVWLTYFLGVLLILAGVILASGLVIG</sequence>
<organism evidence="2 3">
    <name type="scientific">Pleomorphomonas diazotrophica</name>
    <dbReference type="NCBI Taxonomy" id="1166257"/>
    <lineage>
        <taxon>Bacteria</taxon>
        <taxon>Pseudomonadati</taxon>
        <taxon>Pseudomonadota</taxon>
        <taxon>Alphaproteobacteria</taxon>
        <taxon>Hyphomicrobiales</taxon>
        <taxon>Pleomorphomonadaceae</taxon>
        <taxon>Pleomorphomonas</taxon>
    </lineage>
</organism>
<evidence type="ECO:0000313" key="3">
    <source>
        <dbReference type="Proteomes" id="UP000233491"/>
    </source>
</evidence>
<reference evidence="2 3" key="1">
    <citation type="submission" date="2017-12" db="EMBL/GenBank/DDBJ databases">
        <title>Anaerobic carbon monoxide metabolism by Pleomorphomonas carboxyditropha sp. nov., a new mesophilic hydrogenogenic carboxidotroph.</title>
        <authorList>
            <person name="Esquivel-Elizondo S."/>
            <person name="Krajmalnik-Brown R."/>
        </authorList>
    </citation>
    <scope>NUCLEOTIDE SEQUENCE [LARGE SCALE GENOMIC DNA]</scope>
    <source>
        <strain evidence="2 3">R5-392</strain>
    </source>
</reference>
<protein>
    <submittedName>
        <fullName evidence="2">Metal-binding protein</fullName>
    </submittedName>
</protein>
<keyword evidence="1" id="KW-1133">Transmembrane helix</keyword>
<dbReference type="EMBL" id="PJNW01000002">
    <property type="protein sequence ID" value="PKR90979.1"/>
    <property type="molecule type" value="Genomic_DNA"/>
</dbReference>
<evidence type="ECO:0000256" key="1">
    <source>
        <dbReference type="SAM" id="Phobius"/>
    </source>
</evidence>
<dbReference type="Proteomes" id="UP000233491">
    <property type="component" value="Unassembled WGS sequence"/>
</dbReference>
<comment type="caution">
    <text evidence="2">The sequence shown here is derived from an EMBL/GenBank/DDBJ whole genome shotgun (WGS) entry which is preliminary data.</text>
</comment>
<dbReference type="AlphaFoldDB" id="A0A1I4Q408"/>
<gene>
    <name evidence="2" type="ORF">CXZ10_06460</name>
</gene>
<evidence type="ECO:0000313" key="2">
    <source>
        <dbReference type="EMBL" id="PKR90979.1"/>
    </source>
</evidence>
<dbReference type="RefSeq" id="WP_101288242.1">
    <property type="nucleotide sequence ID" value="NZ_FOUQ01000001.1"/>
</dbReference>
<proteinExistence type="predicted"/>
<dbReference type="OrthoDB" id="164118at2"/>
<feature type="transmembrane region" description="Helical" evidence="1">
    <location>
        <begin position="223"/>
        <end position="245"/>
    </location>
</feature>
<feature type="transmembrane region" description="Helical" evidence="1">
    <location>
        <begin position="123"/>
        <end position="147"/>
    </location>
</feature>
<dbReference type="Pfam" id="PF09948">
    <property type="entry name" value="PpoB2"/>
    <property type="match status" value="1"/>
</dbReference>
<keyword evidence="3" id="KW-1185">Reference proteome</keyword>
<dbReference type="InterPro" id="IPR018688">
    <property type="entry name" value="PpoB2-like"/>
</dbReference>
<accession>A0A1I4Q408</accession>
<name>A0A1I4Q408_9HYPH</name>
<feature type="transmembrane region" description="Helical" evidence="1">
    <location>
        <begin position="182"/>
        <end position="211"/>
    </location>
</feature>
<feature type="transmembrane region" description="Helical" evidence="1">
    <location>
        <begin position="16"/>
        <end position="37"/>
    </location>
</feature>
<feature type="transmembrane region" description="Helical" evidence="1">
    <location>
        <begin position="57"/>
        <end position="74"/>
    </location>
</feature>
<keyword evidence="1" id="KW-0472">Membrane</keyword>